<evidence type="ECO:0000313" key="1">
    <source>
        <dbReference type="EMBL" id="KAF2617329.1"/>
    </source>
</evidence>
<dbReference type="Proteomes" id="UP000712281">
    <property type="component" value="Unassembled WGS sequence"/>
</dbReference>
<dbReference type="AlphaFoldDB" id="A0A8S9MIN1"/>
<evidence type="ECO:0000313" key="2">
    <source>
        <dbReference type="Proteomes" id="UP000712281"/>
    </source>
</evidence>
<name>A0A8S9MIN1_BRACR</name>
<protein>
    <submittedName>
        <fullName evidence="1">Uncharacterized protein</fullName>
    </submittedName>
</protein>
<sequence length="238" mass="26259">MTRWTYAGRYLADVMCIYKQWLILDKRLISQNSKRKGKKTQILDWVAGGRVLPSVAPPVSLSSPLSPLPLQFCRRRSEFVSPSRFRSGGLTLEFRRGWPSRLGRSSPYDMDLLSVSVGGAGVRCLLSPSVCSNFGLSGWVLEVMSGVAIGVHVLLSSVAGSQLQMRVGLKVFGFVNQVLLTSVVARSMVWCFSTSSFSPNKSFVLTLSAALRFLGDYSTEFMFVALLMVNRCRIEAAI</sequence>
<accession>A0A8S9MIN1</accession>
<proteinExistence type="predicted"/>
<reference evidence="1" key="1">
    <citation type="submission" date="2019-12" db="EMBL/GenBank/DDBJ databases">
        <title>Genome sequencing and annotation of Brassica cretica.</title>
        <authorList>
            <person name="Studholme D.J."/>
            <person name="Sarris P.F."/>
        </authorList>
    </citation>
    <scope>NUCLEOTIDE SEQUENCE</scope>
    <source>
        <strain evidence="1">PFS-001/15</strain>
        <tissue evidence="1">Leaf</tissue>
    </source>
</reference>
<gene>
    <name evidence="1" type="ORF">F2Q68_00042061</name>
</gene>
<dbReference type="EMBL" id="QGKW02000007">
    <property type="protein sequence ID" value="KAF2617329.1"/>
    <property type="molecule type" value="Genomic_DNA"/>
</dbReference>
<organism evidence="1 2">
    <name type="scientific">Brassica cretica</name>
    <name type="common">Mustard</name>
    <dbReference type="NCBI Taxonomy" id="69181"/>
    <lineage>
        <taxon>Eukaryota</taxon>
        <taxon>Viridiplantae</taxon>
        <taxon>Streptophyta</taxon>
        <taxon>Embryophyta</taxon>
        <taxon>Tracheophyta</taxon>
        <taxon>Spermatophyta</taxon>
        <taxon>Magnoliopsida</taxon>
        <taxon>eudicotyledons</taxon>
        <taxon>Gunneridae</taxon>
        <taxon>Pentapetalae</taxon>
        <taxon>rosids</taxon>
        <taxon>malvids</taxon>
        <taxon>Brassicales</taxon>
        <taxon>Brassicaceae</taxon>
        <taxon>Brassiceae</taxon>
        <taxon>Brassica</taxon>
    </lineage>
</organism>
<comment type="caution">
    <text evidence="1">The sequence shown here is derived from an EMBL/GenBank/DDBJ whole genome shotgun (WGS) entry which is preliminary data.</text>
</comment>